<proteinExistence type="predicted"/>
<comment type="caution">
    <text evidence="1">The sequence shown here is derived from an EMBL/GenBank/DDBJ whole genome shotgun (WGS) entry which is preliminary data.</text>
</comment>
<keyword evidence="2" id="KW-1185">Reference proteome</keyword>
<name>A0ABU0KRW8_9ACTN</name>
<accession>A0ABU0KRW8</accession>
<reference evidence="1 2" key="1">
    <citation type="submission" date="2023-07" db="EMBL/GenBank/DDBJ databases">
        <title>Genomic Encyclopedia of Type Strains, Phase IV (KMG-IV): sequencing the most valuable type-strain genomes for metagenomic binning, comparative biology and taxonomic classification.</title>
        <authorList>
            <person name="Goeker M."/>
        </authorList>
    </citation>
    <scope>NUCLEOTIDE SEQUENCE [LARGE SCALE GENOMIC DNA]</scope>
    <source>
        <strain evidence="1 2">DSM 40573</strain>
    </source>
</reference>
<dbReference type="Proteomes" id="UP001236795">
    <property type="component" value="Unassembled WGS sequence"/>
</dbReference>
<evidence type="ECO:0000313" key="1">
    <source>
        <dbReference type="EMBL" id="MDQ0491350.1"/>
    </source>
</evidence>
<sequence>MPFDLLRLEGIDTTGWLYERRRAALERLYAERRLSGTWALCPSTTDQSTV</sequence>
<protein>
    <submittedName>
        <fullName evidence="1">ATP-dependent DNA ligase</fullName>
    </submittedName>
</protein>
<gene>
    <name evidence="1" type="ORF">QO019_006247</name>
</gene>
<evidence type="ECO:0000313" key="2">
    <source>
        <dbReference type="Proteomes" id="UP001236795"/>
    </source>
</evidence>
<organism evidence="1 2">
    <name type="scientific">Streptomyces thermodiastaticus</name>
    <dbReference type="NCBI Taxonomy" id="44061"/>
    <lineage>
        <taxon>Bacteria</taxon>
        <taxon>Bacillati</taxon>
        <taxon>Actinomycetota</taxon>
        <taxon>Actinomycetes</taxon>
        <taxon>Kitasatosporales</taxon>
        <taxon>Streptomycetaceae</taxon>
        <taxon>Streptomyces</taxon>
    </lineage>
</organism>
<dbReference type="RefSeq" id="WP_199781987.1">
    <property type="nucleotide sequence ID" value="NZ_JAUSWC010000032.1"/>
</dbReference>
<dbReference type="GO" id="GO:0016874">
    <property type="term" value="F:ligase activity"/>
    <property type="evidence" value="ECO:0007669"/>
    <property type="project" value="UniProtKB-KW"/>
</dbReference>
<dbReference type="EMBL" id="JAUSWC010000032">
    <property type="protein sequence ID" value="MDQ0491350.1"/>
    <property type="molecule type" value="Genomic_DNA"/>
</dbReference>
<keyword evidence="1" id="KW-0436">Ligase</keyword>